<dbReference type="AlphaFoldDB" id="A0A8D2Q7F9"/>
<evidence type="ECO:0000313" key="6">
    <source>
        <dbReference type="Ensembl" id="ENSVKKP00000025156.1"/>
    </source>
</evidence>
<keyword evidence="4" id="KW-0391">Immunity</keyword>
<evidence type="ECO:0000256" key="2">
    <source>
        <dbReference type="ARBA" id="ARBA00022490"/>
    </source>
</evidence>
<dbReference type="InterPro" id="IPR025307">
    <property type="entry name" value="FIIND_dom"/>
</dbReference>
<protein>
    <recommendedName>
        <fullName evidence="5">FIIND domain-containing protein</fullName>
    </recommendedName>
</protein>
<dbReference type="Proteomes" id="UP000694545">
    <property type="component" value="Unplaced"/>
</dbReference>
<evidence type="ECO:0000256" key="4">
    <source>
        <dbReference type="ARBA" id="ARBA00022859"/>
    </source>
</evidence>
<evidence type="ECO:0000256" key="3">
    <source>
        <dbReference type="ARBA" id="ARBA00022588"/>
    </source>
</evidence>
<proteinExistence type="predicted"/>
<dbReference type="InterPro" id="IPR051249">
    <property type="entry name" value="NLRP_Inflammasome"/>
</dbReference>
<keyword evidence="2" id="KW-0963">Cytoplasm</keyword>
<feature type="domain" description="FIIND" evidence="5">
    <location>
        <begin position="63"/>
        <end position="374"/>
    </location>
</feature>
<organism evidence="6 7">
    <name type="scientific">Varanus komodoensis</name>
    <name type="common">Komodo dragon</name>
    <dbReference type="NCBI Taxonomy" id="61221"/>
    <lineage>
        <taxon>Eukaryota</taxon>
        <taxon>Metazoa</taxon>
        <taxon>Chordata</taxon>
        <taxon>Craniata</taxon>
        <taxon>Vertebrata</taxon>
        <taxon>Euteleostomi</taxon>
        <taxon>Lepidosauria</taxon>
        <taxon>Squamata</taxon>
        <taxon>Bifurcata</taxon>
        <taxon>Unidentata</taxon>
        <taxon>Episquamata</taxon>
        <taxon>Toxicofera</taxon>
        <taxon>Anguimorpha</taxon>
        <taxon>Paleoanguimorpha</taxon>
        <taxon>Varanoidea</taxon>
        <taxon>Varanidae</taxon>
        <taxon>Varanus</taxon>
    </lineage>
</organism>
<accession>A0A8D2Q7F9</accession>
<dbReference type="Ensembl" id="ENSVKKT00000025767.1">
    <property type="protein sequence ID" value="ENSVKKP00000025156.1"/>
    <property type="gene ID" value="ENSVKKG00000016538.1"/>
</dbReference>
<keyword evidence="7" id="KW-1185">Reference proteome</keyword>
<sequence length="374" mass="41345">LDVFLPSFDEQILSVVATELLGTQFVRTLLPKFHLLSLVFQLMFIHLICRNPVSVPAVFVDKTLTFETLKVAFPPPSFPVTCRLCCPEAGTYLCSETELRFEVRGAVTLTYAYGSWDQHLSRAEKQKWMVAGPLFDIQADPAEEVAAVHLPHFICLEGKVDISQMKVGHLVEEGLLLETPSQVNTFHVVVENPTFSLIGVLICALFRFSVNSLVLLYRTFKPIVTLRLYLIPNDNSVKYCEVSFCAFLIVIFVLLPKAQLAEMQVHSAAQRVTFSGLTALQLNHIDSSGASAACLVYRGGKGGASSSGLGEQEQAAPSLLFHDFGREGRERHCQHFLLFVKYPCSFTPTHLCIGTWGKGCTGHAWACVAPLACF</sequence>
<dbReference type="GO" id="GO:0061702">
    <property type="term" value="C:canonical inflammasome complex"/>
    <property type="evidence" value="ECO:0007669"/>
    <property type="project" value="TreeGrafter"/>
</dbReference>
<comment type="subcellular location">
    <subcellularLocation>
        <location evidence="1">Cytoplasm</location>
        <location evidence="1">Cytosol</location>
    </subcellularLocation>
</comment>
<reference evidence="6" key="1">
    <citation type="submission" date="2025-08" db="UniProtKB">
        <authorList>
            <consortium name="Ensembl"/>
        </authorList>
    </citation>
    <scope>IDENTIFICATION</scope>
</reference>
<dbReference type="PROSITE" id="PS51830">
    <property type="entry name" value="FIIND"/>
    <property type="match status" value="1"/>
</dbReference>
<dbReference type="Pfam" id="PF13553">
    <property type="entry name" value="FIIND"/>
    <property type="match status" value="1"/>
</dbReference>
<evidence type="ECO:0000256" key="1">
    <source>
        <dbReference type="ARBA" id="ARBA00004514"/>
    </source>
</evidence>
<name>A0A8D2Q7F9_VARKO</name>
<evidence type="ECO:0000259" key="5">
    <source>
        <dbReference type="PROSITE" id="PS51830"/>
    </source>
</evidence>
<dbReference type="PANTHER" id="PTHR46985:SF4">
    <property type="entry name" value="CASPASE RECRUITMENT DOMAIN-CONTAINING PROTEIN 8"/>
    <property type="match status" value="1"/>
</dbReference>
<keyword evidence="3" id="KW-0399">Innate immunity</keyword>
<evidence type="ECO:0000313" key="7">
    <source>
        <dbReference type="Proteomes" id="UP000694545"/>
    </source>
</evidence>
<dbReference type="GO" id="GO:0045087">
    <property type="term" value="P:innate immune response"/>
    <property type="evidence" value="ECO:0007669"/>
    <property type="project" value="UniProtKB-KW"/>
</dbReference>
<reference evidence="6" key="2">
    <citation type="submission" date="2025-09" db="UniProtKB">
        <authorList>
            <consortium name="Ensembl"/>
        </authorList>
    </citation>
    <scope>IDENTIFICATION</scope>
</reference>
<dbReference type="PANTHER" id="PTHR46985">
    <property type="entry name" value="NACHT, LRR AND PYD DOMAINS-CONTAINING PROTEIN 1"/>
    <property type="match status" value="1"/>
</dbReference>